<proteinExistence type="predicted"/>
<sequence length="296" mass="33462">MLLYTYWAREVLQYAAPDGREYHLIAYAGSDDSPAAARQAAQKQLQQRRQRLEQGATLSRYPSGTAPLREPLVQRIDDGLGGPLLGAVTRNRYGSRVLNAARVMFLDVDRADLWRRLPRPASMSPVLRFFRRLFGIAAPPAPPALLPDEYLLERLRAWLLQHPDWSFRLYRTRAGFRLLVTHAPLEPNGSLAQAVFRFLPVDPTYARLCQNQDCYRARLDPKPWRIGLARPAHPFPFDTPAQAAEQARWEETLAARRQQYSVCELVGSYGSGYVCAEARPILTLHDEACLGGKPLA</sequence>
<protein>
    <submittedName>
        <fullName evidence="1">Uncharacterized protein</fullName>
    </submittedName>
</protein>
<name>A0A328BH09_9BACT</name>
<dbReference type="Proteomes" id="UP000248553">
    <property type="component" value="Unassembled WGS sequence"/>
</dbReference>
<gene>
    <name evidence="1" type="ORF">DLM85_13920</name>
</gene>
<dbReference type="EMBL" id="QHKM01000004">
    <property type="protein sequence ID" value="RAK65811.1"/>
    <property type="molecule type" value="Genomic_DNA"/>
</dbReference>
<dbReference type="RefSeq" id="WP_111478721.1">
    <property type="nucleotide sequence ID" value="NZ_QHKM01000004.1"/>
</dbReference>
<accession>A0A328BH09</accession>
<organism evidence="1 2">
    <name type="scientific">Hymenobacter edaphi</name>
    <dbReference type="NCBI Taxonomy" id="2211146"/>
    <lineage>
        <taxon>Bacteria</taxon>
        <taxon>Pseudomonadati</taxon>
        <taxon>Bacteroidota</taxon>
        <taxon>Cytophagia</taxon>
        <taxon>Cytophagales</taxon>
        <taxon>Hymenobacteraceae</taxon>
        <taxon>Hymenobacter</taxon>
    </lineage>
</organism>
<evidence type="ECO:0000313" key="2">
    <source>
        <dbReference type="Proteomes" id="UP000248553"/>
    </source>
</evidence>
<reference evidence="2" key="1">
    <citation type="submission" date="2018-05" db="EMBL/GenBank/DDBJ databases">
        <authorList>
            <person name="Nie L."/>
        </authorList>
    </citation>
    <scope>NUCLEOTIDE SEQUENCE [LARGE SCALE GENOMIC DNA]</scope>
    <source>
        <strain evidence="2">NL</strain>
    </source>
</reference>
<dbReference type="OrthoDB" id="877274at2"/>
<comment type="caution">
    <text evidence="1">The sequence shown here is derived from an EMBL/GenBank/DDBJ whole genome shotgun (WGS) entry which is preliminary data.</text>
</comment>
<dbReference type="AlphaFoldDB" id="A0A328BH09"/>
<evidence type="ECO:0000313" key="1">
    <source>
        <dbReference type="EMBL" id="RAK65811.1"/>
    </source>
</evidence>
<keyword evidence="2" id="KW-1185">Reference proteome</keyword>